<feature type="transmembrane region" description="Helical" evidence="1">
    <location>
        <begin position="28"/>
        <end position="49"/>
    </location>
</feature>
<gene>
    <name evidence="2" type="ORF">CEPIT_LOCUS2855</name>
</gene>
<evidence type="ECO:0000313" key="2">
    <source>
        <dbReference type="EMBL" id="CAH9068765.1"/>
    </source>
</evidence>
<comment type="caution">
    <text evidence="2">The sequence shown here is derived from an EMBL/GenBank/DDBJ whole genome shotgun (WGS) entry which is preliminary data.</text>
</comment>
<keyword evidence="1" id="KW-1133">Transmembrane helix</keyword>
<keyword evidence="1" id="KW-0812">Transmembrane</keyword>
<dbReference type="AlphaFoldDB" id="A0AAV0C9L2"/>
<evidence type="ECO:0000313" key="3">
    <source>
        <dbReference type="Proteomes" id="UP001152523"/>
    </source>
</evidence>
<name>A0AAV0C9L2_9ASTE</name>
<proteinExistence type="predicted"/>
<dbReference type="GO" id="GO:0009737">
    <property type="term" value="P:response to abscisic acid"/>
    <property type="evidence" value="ECO:0007669"/>
    <property type="project" value="InterPro"/>
</dbReference>
<dbReference type="InterPro" id="IPR044224">
    <property type="entry name" value="KOBITO1-like"/>
</dbReference>
<keyword evidence="1" id="KW-0472">Membrane</keyword>
<dbReference type="PANTHER" id="PTHR46701:SF6">
    <property type="entry name" value="GLYCOSYLTRANSFERASE FAMILY 92 PROTEIN"/>
    <property type="match status" value="1"/>
</dbReference>
<dbReference type="Proteomes" id="UP001152523">
    <property type="component" value="Unassembled WGS sequence"/>
</dbReference>
<dbReference type="PANTHER" id="PTHR46701">
    <property type="entry name" value="GLYCOSYLTRANSFERASE-LIKE KOBITO 1"/>
    <property type="match status" value="1"/>
</dbReference>
<dbReference type="EMBL" id="CAMAPF010000015">
    <property type="protein sequence ID" value="CAH9068765.1"/>
    <property type="molecule type" value="Genomic_DNA"/>
</dbReference>
<reference evidence="2" key="1">
    <citation type="submission" date="2022-07" db="EMBL/GenBank/DDBJ databases">
        <authorList>
            <person name="Macas J."/>
            <person name="Novak P."/>
            <person name="Neumann P."/>
        </authorList>
    </citation>
    <scope>NUCLEOTIDE SEQUENCE</scope>
</reference>
<evidence type="ECO:0000256" key="1">
    <source>
        <dbReference type="SAM" id="Phobius"/>
    </source>
</evidence>
<keyword evidence="3" id="KW-1185">Reference proteome</keyword>
<accession>A0AAV0C9L2</accession>
<dbReference type="GO" id="GO:0030244">
    <property type="term" value="P:cellulose biosynthetic process"/>
    <property type="evidence" value="ECO:0007669"/>
    <property type="project" value="InterPro"/>
</dbReference>
<organism evidence="2 3">
    <name type="scientific">Cuscuta epithymum</name>
    <dbReference type="NCBI Taxonomy" id="186058"/>
    <lineage>
        <taxon>Eukaryota</taxon>
        <taxon>Viridiplantae</taxon>
        <taxon>Streptophyta</taxon>
        <taxon>Embryophyta</taxon>
        <taxon>Tracheophyta</taxon>
        <taxon>Spermatophyta</taxon>
        <taxon>Magnoliopsida</taxon>
        <taxon>eudicotyledons</taxon>
        <taxon>Gunneridae</taxon>
        <taxon>Pentapetalae</taxon>
        <taxon>asterids</taxon>
        <taxon>lamiids</taxon>
        <taxon>Solanales</taxon>
        <taxon>Convolvulaceae</taxon>
        <taxon>Cuscuteae</taxon>
        <taxon>Cuscuta</taxon>
        <taxon>Cuscuta subgen. Cuscuta</taxon>
    </lineage>
</organism>
<protein>
    <submittedName>
        <fullName evidence="2">Uncharacterized protein</fullName>
    </submittedName>
</protein>
<sequence length="147" mass="16603">MADLLLRRTSSSSFHESSSTHKYAPNNFIHLLTLMSLSLAAFAFILQWLGGLLDPVTRFSSYGNEPWPGFSRPVMSSPASSGFEEILGESKKRQSFPYFRDWKVKFGSDDDEDLLPKLGLKNILYKSSSITFLLRLTLSFLLIMKAV</sequence>